<evidence type="ECO:0000313" key="5">
    <source>
        <dbReference type="EMBL" id="MBM6402322.1"/>
    </source>
</evidence>
<feature type="domain" description="RCC1-like" evidence="4">
    <location>
        <begin position="744"/>
        <end position="1055"/>
    </location>
</feature>
<evidence type="ECO:0000313" key="6">
    <source>
        <dbReference type="Proteomes" id="UP001430172"/>
    </source>
</evidence>
<dbReference type="EMBL" id="JAFDVD010000024">
    <property type="protein sequence ID" value="MBM6402322.1"/>
    <property type="molecule type" value="Genomic_DNA"/>
</dbReference>
<keyword evidence="3" id="KW-0732">Signal</keyword>
<evidence type="ECO:0000256" key="1">
    <source>
        <dbReference type="ARBA" id="ARBA00022658"/>
    </source>
</evidence>
<evidence type="ECO:0000256" key="3">
    <source>
        <dbReference type="SAM" id="SignalP"/>
    </source>
</evidence>
<dbReference type="PANTHER" id="PTHR45982">
    <property type="entry name" value="REGULATOR OF CHROMOSOME CONDENSATION"/>
    <property type="match status" value="1"/>
</dbReference>
<dbReference type="SUPFAM" id="SSF50985">
    <property type="entry name" value="RCC1/BLIP-II"/>
    <property type="match status" value="1"/>
</dbReference>
<dbReference type="InterPro" id="IPR009091">
    <property type="entry name" value="RCC1/BLIP-II"/>
</dbReference>
<name>A0ABS2CR09_9MICO</name>
<organism evidence="5 6">
    <name type="scientific">Phycicoccus sonneratiae</name>
    <dbReference type="NCBI Taxonomy" id="2807628"/>
    <lineage>
        <taxon>Bacteria</taxon>
        <taxon>Bacillati</taxon>
        <taxon>Actinomycetota</taxon>
        <taxon>Actinomycetes</taxon>
        <taxon>Micrococcales</taxon>
        <taxon>Intrasporangiaceae</taxon>
        <taxon>Phycicoccus</taxon>
    </lineage>
</organism>
<proteinExistence type="predicted"/>
<dbReference type="Gene3D" id="2.130.10.30">
    <property type="entry name" value="Regulator of chromosome condensation 1/beta-lactamase-inhibitor protein II"/>
    <property type="match status" value="2"/>
</dbReference>
<sequence>MVTVVVGAAGALSGATASAAATADGTYRQQGVGFVPLTPARLLDTRIGLGAPSARVPAGGSVTVQVTGRGGVPTDGVAAVAVNATAVQPAKAGYATVYPAGSSRPVASNLNFSAGATVANHVLAKLGDGGRLTLYSNVATDLLLDLSGYYPDDAKYAPLAPARILDTRSGLGAPKARAAAGGTVTVTVLGRGGVPAVGVDAVVLNATAVAASSGGYTTVYPGGQPRPSTSTLNYASGGTVPALAIVKVGASGAVSLYTSSGADLLADVMGYIPAGSDFAPLASPTRLVDTRSGTGAPKARLSAGGLLTVTVAGAGGIPDTQVGSAILNITAVNPARSGHLTVYPTGSTRPSTSLVNYTAGTNRANSVLARLGGTGQVTVYSESATDLVVDVSGYVATPLTVTMTQPATTAVVPPETTTAVTAPADIGGAGTVTTTAPVPDPGGYLYLPPGGANGDGVVGKVTTVTSSSGVTTADIVAVPLEEAFPAGHIEGTTSAADPLLDLAPIAPGQAPALRSGARASGIVPRCTTGTSAGVTLRASAPMRVSVLADWGIGVRTHVRVSVTTSLTFEGAVELNGGVTCSWSSTPVPLGMAGPFVASGTVEVNLEVSGALQAGVAYTTTTTDGFDWWDGETPTRIHTQSKDVSWKTPNGVAKVRFSVGPSVSLKLGGAVGPYVSAGVYAEFTVDPAGAPWWTLEFGIEAKAGVKLDILFLAHQDYSLAQAVVFHTQVAQATNPYPGAGKWGKTISVGRTHACAVTPTGGVKCWGDNGSGQLGNGTYTSSRTPVQVSGLASGVVAVTAGNRFTCALTRLGAVKCWGQNLDGQLGTGSTPESTNTPLPVKGLSSGVAHLGSAGLYGACVATTSGTVMCWGATDAGFRPTLPVTVGGLPGNVTDVGGSPMVACAVAGGGAVKCWGDNEVGQLGNGTYTRTPSSLPPVQVNGLTSGVQSVSGGDGTNCAITGTGALKCWGLNSDGELGIGTVSGFSTVPVQVKGLTSGVAQVSATTPTVCAVTRAGAAKCWGDNTSGQVGNGSTTRMTSPAQVTGLTSGVTGISVGGGTLGQDSEGGGTTCATTTGGVMCWGSNISGQLGNGSSARNSAVPVHVQGL</sequence>
<dbReference type="Proteomes" id="UP001430172">
    <property type="component" value="Unassembled WGS sequence"/>
</dbReference>
<dbReference type="InterPro" id="IPR058923">
    <property type="entry name" value="RCC1-like_dom"/>
</dbReference>
<dbReference type="PROSITE" id="PS50012">
    <property type="entry name" value="RCC1_3"/>
    <property type="match status" value="6"/>
</dbReference>
<keyword evidence="2" id="KW-0677">Repeat</keyword>
<dbReference type="Pfam" id="PF25390">
    <property type="entry name" value="WD40_RLD"/>
    <property type="match status" value="1"/>
</dbReference>
<dbReference type="PANTHER" id="PTHR45982:SF1">
    <property type="entry name" value="REGULATOR OF CHROMOSOME CONDENSATION"/>
    <property type="match status" value="1"/>
</dbReference>
<keyword evidence="6" id="KW-1185">Reference proteome</keyword>
<dbReference type="InterPro" id="IPR000408">
    <property type="entry name" value="Reg_chr_condens"/>
</dbReference>
<gene>
    <name evidence="5" type="ORF">JQN70_18150</name>
</gene>
<feature type="signal peptide" evidence="3">
    <location>
        <begin position="1"/>
        <end position="19"/>
    </location>
</feature>
<dbReference type="PRINTS" id="PR00633">
    <property type="entry name" value="RCCNDNSATION"/>
</dbReference>
<comment type="caution">
    <text evidence="5">The sequence shown here is derived from an EMBL/GenBank/DDBJ whole genome shotgun (WGS) entry which is preliminary data.</text>
</comment>
<evidence type="ECO:0000259" key="4">
    <source>
        <dbReference type="Pfam" id="PF25390"/>
    </source>
</evidence>
<accession>A0ABS2CR09</accession>
<feature type="chain" id="PRO_5045835912" description="RCC1-like domain-containing protein" evidence="3">
    <location>
        <begin position="20"/>
        <end position="1104"/>
    </location>
</feature>
<evidence type="ECO:0000256" key="2">
    <source>
        <dbReference type="ARBA" id="ARBA00022737"/>
    </source>
</evidence>
<protein>
    <recommendedName>
        <fullName evidence="4">RCC1-like domain-containing protein</fullName>
    </recommendedName>
</protein>
<reference evidence="5" key="1">
    <citation type="submission" date="2021-02" db="EMBL/GenBank/DDBJ databases">
        <title>Phycicoccus sp. MQZ13P-5T, whole genome shotgun sequence.</title>
        <authorList>
            <person name="Tuo L."/>
        </authorList>
    </citation>
    <scope>NUCLEOTIDE SEQUENCE</scope>
    <source>
        <strain evidence="5">MQZ13P-5</strain>
    </source>
</reference>
<dbReference type="InterPro" id="IPR051553">
    <property type="entry name" value="Ran_GTPase-activating"/>
</dbReference>
<keyword evidence="1" id="KW-0344">Guanine-nucleotide releasing factor</keyword>
<dbReference type="RefSeq" id="WP_204132793.1">
    <property type="nucleotide sequence ID" value="NZ_JAFDVD010000024.1"/>
</dbReference>